<dbReference type="PROSITE" id="PS00041">
    <property type="entry name" value="HTH_ARAC_FAMILY_1"/>
    <property type="match status" value="1"/>
</dbReference>
<dbReference type="PRINTS" id="PR00032">
    <property type="entry name" value="HTHARAC"/>
</dbReference>
<keyword evidence="7" id="KW-1185">Reference proteome</keyword>
<dbReference type="PANTHER" id="PTHR40055:SF1">
    <property type="entry name" value="TRANSCRIPTIONAL REGULATOR YGIV-RELATED"/>
    <property type="match status" value="1"/>
</dbReference>
<dbReference type="InterPro" id="IPR009057">
    <property type="entry name" value="Homeodomain-like_sf"/>
</dbReference>
<evidence type="ECO:0000259" key="5">
    <source>
        <dbReference type="PROSITE" id="PS01124"/>
    </source>
</evidence>
<reference evidence="6 7" key="1">
    <citation type="submission" date="2019-08" db="EMBL/GenBank/DDBJ databases">
        <authorList>
            <person name="Luo N."/>
        </authorList>
    </citation>
    <scope>NUCLEOTIDE SEQUENCE [LARGE SCALE GENOMIC DNA]</scope>
    <source>
        <strain evidence="6 7">NCIMB 9442</strain>
    </source>
</reference>
<evidence type="ECO:0000313" key="6">
    <source>
        <dbReference type="EMBL" id="MBG3877629.1"/>
    </source>
</evidence>
<dbReference type="InterPro" id="IPR018062">
    <property type="entry name" value="HTH_AraC-typ_CS"/>
</dbReference>
<organism evidence="6 7">
    <name type="scientific">Nitratidesulfovibrio oxamicus</name>
    <dbReference type="NCBI Taxonomy" id="32016"/>
    <lineage>
        <taxon>Bacteria</taxon>
        <taxon>Pseudomonadati</taxon>
        <taxon>Thermodesulfobacteriota</taxon>
        <taxon>Desulfovibrionia</taxon>
        <taxon>Desulfovibrionales</taxon>
        <taxon>Desulfovibrionaceae</taxon>
        <taxon>Nitratidesulfovibrio</taxon>
    </lineage>
</organism>
<dbReference type="Proteomes" id="UP001194469">
    <property type="component" value="Unassembled WGS sequence"/>
</dbReference>
<evidence type="ECO:0000256" key="4">
    <source>
        <dbReference type="SAM" id="MobiDB-lite"/>
    </source>
</evidence>
<keyword evidence="1" id="KW-0805">Transcription regulation</keyword>
<dbReference type="InterPro" id="IPR018060">
    <property type="entry name" value="HTH_AraC"/>
</dbReference>
<evidence type="ECO:0000256" key="1">
    <source>
        <dbReference type="ARBA" id="ARBA00023015"/>
    </source>
</evidence>
<accession>A0ABS0J5A2</accession>
<evidence type="ECO:0000256" key="3">
    <source>
        <dbReference type="ARBA" id="ARBA00023163"/>
    </source>
</evidence>
<dbReference type="Pfam" id="PF06445">
    <property type="entry name" value="GyrI-like"/>
    <property type="match status" value="1"/>
</dbReference>
<dbReference type="InterPro" id="IPR050908">
    <property type="entry name" value="SmbC-like"/>
</dbReference>
<dbReference type="SMART" id="SM00342">
    <property type="entry name" value="HTH_ARAC"/>
    <property type="match status" value="1"/>
</dbReference>
<feature type="region of interest" description="Disordered" evidence="4">
    <location>
        <begin position="1"/>
        <end position="43"/>
    </location>
</feature>
<dbReference type="Pfam" id="PF12833">
    <property type="entry name" value="HTH_18"/>
    <property type="match status" value="1"/>
</dbReference>
<protein>
    <submittedName>
        <fullName evidence="6">AraC family transcriptional regulator</fullName>
    </submittedName>
</protein>
<dbReference type="EMBL" id="VRYY01000332">
    <property type="protein sequence ID" value="MBG3877629.1"/>
    <property type="molecule type" value="Genomic_DNA"/>
</dbReference>
<proteinExistence type="predicted"/>
<evidence type="ECO:0000256" key="2">
    <source>
        <dbReference type="ARBA" id="ARBA00023125"/>
    </source>
</evidence>
<comment type="caution">
    <text evidence="6">The sequence shown here is derived from an EMBL/GenBank/DDBJ whole genome shotgun (WGS) entry which is preliminary data.</text>
</comment>
<feature type="domain" description="HTH araC/xylS-type" evidence="5">
    <location>
        <begin position="84"/>
        <end position="183"/>
    </location>
</feature>
<dbReference type="InterPro" id="IPR011256">
    <property type="entry name" value="Reg_factor_effector_dom_sf"/>
</dbReference>
<name>A0ABS0J5A2_9BACT</name>
<keyword evidence="2" id="KW-0238">DNA-binding</keyword>
<dbReference type="PANTHER" id="PTHR40055">
    <property type="entry name" value="TRANSCRIPTIONAL REGULATOR YGIV-RELATED"/>
    <property type="match status" value="1"/>
</dbReference>
<keyword evidence="3" id="KW-0804">Transcription</keyword>
<dbReference type="SMART" id="SM00871">
    <property type="entry name" value="AraC_E_bind"/>
    <property type="match status" value="1"/>
</dbReference>
<dbReference type="Gene3D" id="1.10.10.60">
    <property type="entry name" value="Homeodomain-like"/>
    <property type="match status" value="2"/>
</dbReference>
<dbReference type="InterPro" id="IPR029442">
    <property type="entry name" value="GyrI-like"/>
</dbReference>
<gene>
    <name evidence="6" type="ORF">FVW20_11550</name>
</gene>
<sequence length="444" mass="48160">MTRLPLAPSPEIVPETAPGTSPAAGFSAGPSNADIAGQGTPVPPSTGVFTDYAPCGAETAFGLPRPESLPLREDTLRRYEARINRVIDYIVADPAREFTLDELAGAAPFSRFHFHRIFAGLVGETLNAFIRRLRMDRAANMLAFAPTLSVTDVAMHCGFSSSQNFARAFRERFDMTPSEYRRRRHYQTGADREGADCLLADSFRAQAGNGKARNAPHGGPVYQPSVCNEAAGRDGATGPVAHHPEPSGIPVLSGAVFPHGDMPWFPGGSPHVRLAPDNARSDAMNVEVSEKPAYRVAYLRHIGPYASETIGPVWGRLMAWAGQRGLLRPGVPGFGVSWDNPEVTPQENCRYDACIAIGPEVDTLELAEAGISVQTLPGGLYAEYRSMIPCDGFFRAWNDMYAQWLPASGWQCDERPGYELYHDMLGCPAEGPWDVSICAAVRPL</sequence>
<dbReference type="InterPro" id="IPR020449">
    <property type="entry name" value="Tscrpt_reg_AraC-type_HTH"/>
</dbReference>
<dbReference type="SUPFAM" id="SSF46689">
    <property type="entry name" value="Homeodomain-like"/>
    <property type="match status" value="2"/>
</dbReference>
<dbReference type="Gene3D" id="3.20.80.10">
    <property type="entry name" value="Regulatory factor, effector binding domain"/>
    <property type="match status" value="1"/>
</dbReference>
<dbReference type="InterPro" id="IPR010499">
    <property type="entry name" value="AraC_E-bd"/>
</dbReference>
<dbReference type="SUPFAM" id="SSF55136">
    <property type="entry name" value="Probable bacterial effector-binding domain"/>
    <property type="match status" value="1"/>
</dbReference>
<dbReference type="PROSITE" id="PS01124">
    <property type="entry name" value="HTH_ARAC_FAMILY_2"/>
    <property type="match status" value="1"/>
</dbReference>
<evidence type="ECO:0000313" key="7">
    <source>
        <dbReference type="Proteomes" id="UP001194469"/>
    </source>
</evidence>